<gene>
    <name evidence="1" type="ORF">TIFTF001_019170</name>
</gene>
<organism evidence="1 2">
    <name type="scientific">Ficus carica</name>
    <name type="common">Common fig</name>
    <dbReference type="NCBI Taxonomy" id="3494"/>
    <lineage>
        <taxon>Eukaryota</taxon>
        <taxon>Viridiplantae</taxon>
        <taxon>Streptophyta</taxon>
        <taxon>Embryophyta</taxon>
        <taxon>Tracheophyta</taxon>
        <taxon>Spermatophyta</taxon>
        <taxon>Magnoliopsida</taxon>
        <taxon>eudicotyledons</taxon>
        <taxon>Gunneridae</taxon>
        <taxon>Pentapetalae</taxon>
        <taxon>rosids</taxon>
        <taxon>fabids</taxon>
        <taxon>Rosales</taxon>
        <taxon>Moraceae</taxon>
        <taxon>Ficeae</taxon>
        <taxon>Ficus</taxon>
    </lineage>
</organism>
<sequence length="83" mass="9221">MKVLLSKQIKNKCLPRGTTQFAQRKNLDAWQLLAGRGRRAHARHDERTRTGTGLALDEFDDASASTRGNRSVSFTRGLVPLDG</sequence>
<keyword evidence="2" id="KW-1185">Reference proteome</keyword>
<name>A0AA88AB57_FICCA</name>
<reference evidence="1" key="1">
    <citation type="submission" date="2023-07" db="EMBL/GenBank/DDBJ databases">
        <title>draft genome sequence of fig (Ficus carica).</title>
        <authorList>
            <person name="Takahashi T."/>
            <person name="Nishimura K."/>
        </authorList>
    </citation>
    <scope>NUCLEOTIDE SEQUENCE</scope>
</reference>
<dbReference type="Proteomes" id="UP001187192">
    <property type="component" value="Unassembled WGS sequence"/>
</dbReference>
<comment type="caution">
    <text evidence="1">The sequence shown here is derived from an EMBL/GenBank/DDBJ whole genome shotgun (WGS) entry which is preliminary data.</text>
</comment>
<proteinExistence type="predicted"/>
<protein>
    <submittedName>
        <fullName evidence="1">Uncharacterized protein</fullName>
    </submittedName>
</protein>
<dbReference type="AlphaFoldDB" id="A0AA88AB57"/>
<evidence type="ECO:0000313" key="2">
    <source>
        <dbReference type="Proteomes" id="UP001187192"/>
    </source>
</evidence>
<evidence type="ECO:0000313" key="1">
    <source>
        <dbReference type="EMBL" id="GMN50012.1"/>
    </source>
</evidence>
<dbReference type="EMBL" id="BTGU01000032">
    <property type="protein sequence ID" value="GMN50012.1"/>
    <property type="molecule type" value="Genomic_DNA"/>
</dbReference>
<accession>A0AA88AB57</accession>